<dbReference type="KEGG" id="dpb:BABL1_gene_815"/>
<name>V6DHW0_9BACT</name>
<dbReference type="STRING" id="673862.BABL1_gene_815"/>
<organism evidence="2 3">
    <name type="scientific">Candidatus Babela massiliensis</name>
    <dbReference type="NCBI Taxonomy" id="673862"/>
    <lineage>
        <taxon>Bacteria</taxon>
        <taxon>Candidatus Babelota</taxon>
        <taxon>Candidatus Babeliae</taxon>
        <taxon>Candidatus Babeliales</taxon>
        <taxon>Candidatus Babeliaceae</taxon>
        <taxon>Candidatus Babela</taxon>
    </lineage>
</organism>
<dbReference type="EMBL" id="HG793133">
    <property type="protein sequence ID" value="CDK30121.1"/>
    <property type="molecule type" value="Genomic_DNA"/>
</dbReference>
<feature type="transmembrane region" description="Helical" evidence="1">
    <location>
        <begin position="7"/>
        <end position="25"/>
    </location>
</feature>
<dbReference type="AlphaFoldDB" id="V6DHW0"/>
<dbReference type="RefSeq" id="WP_023790884.1">
    <property type="nucleotide sequence ID" value="NC_023003.1"/>
</dbReference>
<protein>
    <submittedName>
        <fullName evidence="2">Uncharacterized protein</fullName>
    </submittedName>
</protein>
<dbReference type="Proteomes" id="UP000018769">
    <property type="component" value="Chromosome I"/>
</dbReference>
<dbReference type="HOGENOM" id="CLU_2218215_0_0_7"/>
<keyword evidence="1" id="KW-1133">Transmembrane helix</keyword>
<gene>
    <name evidence="2" type="ORF">BABL1_gene_815</name>
</gene>
<reference evidence="2 3" key="1">
    <citation type="journal article" date="2015" name="Biol. Direct">
        <title>Babela massiliensis, a representative of a widespread bacterial phylum with unusual adaptations to parasitism in amoebae.</title>
        <authorList>
            <person name="Pagnier I."/>
            <person name="Yutin N."/>
            <person name="Croce O."/>
            <person name="Makarova K.S."/>
            <person name="Wolf Y.I."/>
            <person name="Benamar S."/>
            <person name="Raoult D."/>
            <person name="Koonin E.V."/>
            <person name="La Scola B."/>
        </authorList>
    </citation>
    <scope>NUCLEOTIDE SEQUENCE [LARGE SCALE GENOMIC DNA]</scope>
    <source>
        <strain evidence="3">BABL1</strain>
    </source>
</reference>
<keyword evidence="3" id="KW-1185">Reference proteome</keyword>
<keyword evidence="1" id="KW-0812">Transmembrane</keyword>
<accession>V6DHW0</accession>
<evidence type="ECO:0000313" key="3">
    <source>
        <dbReference type="Proteomes" id="UP000018769"/>
    </source>
</evidence>
<sequence length="106" mass="13267">MFKIKHIITVILILISTSFFSFNLVCHYTSRAYSDGNLPEIPYYIKKNSYKGVMPGVRKNGGWGWRGWYSYYTPRYSRTYNYPWYIEGYYYPWWYYGYLPYYYWWY</sequence>
<keyword evidence="1" id="KW-0472">Membrane</keyword>
<evidence type="ECO:0000256" key="1">
    <source>
        <dbReference type="SAM" id="Phobius"/>
    </source>
</evidence>
<evidence type="ECO:0000313" key="2">
    <source>
        <dbReference type="EMBL" id="CDK30121.1"/>
    </source>
</evidence>
<proteinExistence type="predicted"/>